<name>A0ABX7VM04_XENBU</name>
<protein>
    <submittedName>
        <fullName evidence="2">Uncharacterized protein</fullName>
    </submittedName>
</protein>
<reference evidence="2 3" key="1">
    <citation type="submission" date="2021-03" db="EMBL/GenBank/DDBJ databases">
        <title>Complete Genome Sequence Data of Xenorhabdus budapestensis strain C72, a Candidate Biological Control Agent, from China.</title>
        <authorList>
            <person name="LI B."/>
            <person name="WANG S."/>
            <person name="QIU D."/>
        </authorList>
    </citation>
    <scope>NUCLEOTIDE SEQUENCE [LARGE SCALE GENOMIC DNA]</scope>
    <source>
        <strain evidence="2 3">C-7-2</strain>
    </source>
</reference>
<evidence type="ECO:0000256" key="1">
    <source>
        <dbReference type="SAM" id="Phobius"/>
    </source>
</evidence>
<evidence type="ECO:0000313" key="3">
    <source>
        <dbReference type="Proteomes" id="UP000665047"/>
    </source>
</evidence>
<keyword evidence="1" id="KW-0812">Transmembrane</keyword>
<keyword evidence="1" id="KW-1133">Transmembrane helix</keyword>
<sequence>MSGVKFKVYHDHGGYIDLLAGIGVFIGSVTVDSFFNSWRIPDEYLSQRQNIAPVATITSNYPESVGGRYPAPLNIRVSGDKVIWDFEPSYSTHVATTINVFMRY</sequence>
<dbReference type="EMBL" id="CP072455">
    <property type="protein sequence ID" value="QTL40612.1"/>
    <property type="molecule type" value="Genomic_DNA"/>
</dbReference>
<dbReference type="RefSeq" id="WP_209028077.1">
    <property type="nucleotide sequence ID" value="NZ_CP072455.1"/>
</dbReference>
<proteinExistence type="predicted"/>
<keyword evidence="1" id="KW-0472">Membrane</keyword>
<evidence type="ECO:0000313" key="2">
    <source>
        <dbReference type="EMBL" id="QTL40612.1"/>
    </source>
</evidence>
<organism evidence="2 3">
    <name type="scientific">Xenorhabdus budapestensis</name>
    <dbReference type="NCBI Taxonomy" id="290110"/>
    <lineage>
        <taxon>Bacteria</taxon>
        <taxon>Pseudomonadati</taxon>
        <taxon>Pseudomonadota</taxon>
        <taxon>Gammaproteobacteria</taxon>
        <taxon>Enterobacterales</taxon>
        <taxon>Morganellaceae</taxon>
        <taxon>Xenorhabdus</taxon>
    </lineage>
</organism>
<gene>
    <name evidence="2" type="ORF">HGO23_04280</name>
</gene>
<accession>A0ABX7VM04</accession>
<dbReference type="Proteomes" id="UP000665047">
    <property type="component" value="Chromosome"/>
</dbReference>
<feature type="transmembrane region" description="Helical" evidence="1">
    <location>
        <begin position="15"/>
        <end position="35"/>
    </location>
</feature>
<keyword evidence="3" id="KW-1185">Reference proteome</keyword>